<dbReference type="AlphaFoldDB" id="A0A368FS60"/>
<dbReference type="OrthoDB" id="2414723at2759"/>
<dbReference type="EMBL" id="JOJR01000724">
    <property type="protein sequence ID" value="RCN34912.1"/>
    <property type="molecule type" value="Genomic_DNA"/>
</dbReference>
<accession>A0A368FS60</accession>
<keyword evidence="1" id="KW-0407">Ion channel</keyword>
<sequence length="106" mass="12153">MLKKLKMEGQQSGYSERVKINVGGGKFETSLTTLTRLNGTVLNYLREGESFIPPSDLDARESLRREAEFYNLPGLVKLCLPEVFHVGDRVQWKANAIEPYWMSFVR</sequence>
<organism evidence="1 2">
    <name type="scientific">Ancylostoma caninum</name>
    <name type="common">Dog hookworm</name>
    <dbReference type="NCBI Taxonomy" id="29170"/>
    <lineage>
        <taxon>Eukaryota</taxon>
        <taxon>Metazoa</taxon>
        <taxon>Ecdysozoa</taxon>
        <taxon>Nematoda</taxon>
        <taxon>Chromadorea</taxon>
        <taxon>Rhabditida</taxon>
        <taxon>Rhabditina</taxon>
        <taxon>Rhabditomorpha</taxon>
        <taxon>Strongyloidea</taxon>
        <taxon>Ancylostomatidae</taxon>
        <taxon>Ancylostomatinae</taxon>
        <taxon>Ancylostoma</taxon>
    </lineage>
</organism>
<keyword evidence="2" id="KW-1185">Reference proteome</keyword>
<evidence type="ECO:0000313" key="2">
    <source>
        <dbReference type="Proteomes" id="UP000252519"/>
    </source>
</evidence>
<dbReference type="InterPro" id="IPR011333">
    <property type="entry name" value="SKP1/BTB/POZ_sf"/>
</dbReference>
<reference evidence="1 2" key="1">
    <citation type="submission" date="2014-10" db="EMBL/GenBank/DDBJ databases">
        <title>Draft genome of the hookworm Ancylostoma caninum.</title>
        <authorList>
            <person name="Mitreva M."/>
        </authorList>
    </citation>
    <scope>NUCLEOTIDE SEQUENCE [LARGE SCALE GENOMIC DNA]</scope>
    <source>
        <strain evidence="1 2">Baltimore</strain>
    </source>
</reference>
<dbReference type="Proteomes" id="UP000252519">
    <property type="component" value="Unassembled WGS sequence"/>
</dbReference>
<dbReference type="PANTHER" id="PTHR11145">
    <property type="entry name" value="BTB/POZ DOMAIN-CONTAINING ADAPTER FOR CUL3-MEDIATED RHOA DEGRADATION PROTEIN FAMILY MEMBER"/>
    <property type="match status" value="1"/>
</dbReference>
<gene>
    <name evidence="1" type="ORF">ANCCAN_19233</name>
</gene>
<proteinExistence type="predicted"/>
<keyword evidence="1" id="KW-0406">Ion transport</keyword>
<dbReference type="STRING" id="29170.A0A368FS60"/>
<dbReference type="PANTHER" id="PTHR11145:SF12">
    <property type="entry name" value="BTB DOMAIN-CONTAINING PROTEIN"/>
    <property type="match status" value="1"/>
</dbReference>
<comment type="caution">
    <text evidence="1">The sequence shown here is derived from an EMBL/GenBank/DDBJ whole genome shotgun (WGS) entry which is preliminary data.</text>
</comment>
<protein>
    <submittedName>
        <fullName evidence="1">K+ channel tetramerization domain protein</fullName>
    </submittedName>
</protein>
<name>A0A368FS60_ANCCA</name>
<dbReference type="SUPFAM" id="SSF54695">
    <property type="entry name" value="POZ domain"/>
    <property type="match status" value="1"/>
</dbReference>
<keyword evidence="1" id="KW-0813">Transport</keyword>
<dbReference type="GO" id="GO:0034220">
    <property type="term" value="P:monoatomic ion transmembrane transport"/>
    <property type="evidence" value="ECO:0007669"/>
    <property type="project" value="UniProtKB-KW"/>
</dbReference>
<evidence type="ECO:0000313" key="1">
    <source>
        <dbReference type="EMBL" id="RCN34912.1"/>
    </source>
</evidence>
<dbReference type="Gene3D" id="3.30.710.10">
    <property type="entry name" value="Potassium Channel Kv1.1, Chain A"/>
    <property type="match status" value="2"/>
</dbReference>
<dbReference type="InterPro" id="IPR045068">
    <property type="entry name" value="BACURD1-3"/>
</dbReference>